<evidence type="ECO:0000313" key="6">
    <source>
        <dbReference type="Proteomes" id="UP001241605"/>
    </source>
</evidence>
<feature type="chain" id="PRO_5046683915" evidence="4">
    <location>
        <begin position="19"/>
        <end position="194"/>
    </location>
</feature>
<dbReference type="SUPFAM" id="SSF111384">
    <property type="entry name" value="OmpH-like"/>
    <property type="match status" value="1"/>
</dbReference>
<feature type="coiled-coil region" evidence="3">
    <location>
        <begin position="54"/>
        <end position="111"/>
    </location>
</feature>
<sequence length="194" mass="21544">MRRWLALLVLGLWPLGLAAQSVGGPLDEGVIQSPVLVIEFERVFAESDFGQRIMAEIEAEGAALSQENRRIETELADEERRLTQQRATLAAKDFKALAEAFDEKVQRLRREQDAKARAVSARPDEARRQMAITVQPVLQEVMQEARAAVILERRSVFVAISAIDVTELVTQRINAQIGDGSDLDDPDSAQPTQP</sequence>
<comment type="similarity">
    <text evidence="1">Belongs to the Skp family.</text>
</comment>
<dbReference type="Pfam" id="PF03938">
    <property type="entry name" value="OmpH"/>
    <property type="match status" value="1"/>
</dbReference>
<gene>
    <name evidence="5" type="ORF">QF118_12770</name>
</gene>
<dbReference type="RefSeq" id="WP_282299437.1">
    <property type="nucleotide sequence ID" value="NZ_CP124616.1"/>
</dbReference>
<feature type="signal peptide" evidence="4">
    <location>
        <begin position="1"/>
        <end position="18"/>
    </location>
</feature>
<proteinExistence type="inferred from homology"/>
<dbReference type="InterPro" id="IPR024930">
    <property type="entry name" value="Skp_dom_sf"/>
</dbReference>
<evidence type="ECO:0000256" key="1">
    <source>
        <dbReference type="ARBA" id="ARBA00009091"/>
    </source>
</evidence>
<keyword evidence="3" id="KW-0175">Coiled coil</keyword>
<keyword evidence="6" id="KW-1185">Reference proteome</keyword>
<evidence type="ECO:0000256" key="4">
    <source>
        <dbReference type="SAM" id="SignalP"/>
    </source>
</evidence>
<evidence type="ECO:0000256" key="2">
    <source>
        <dbReference type="ARBA" id="ARBA00022729"/>
    </source>
</evidence>
<evidence type="ECO:0000313" key="5">
    <source>
        <dbReference type="EMBL" id="WGW02807.1"/>
    </source>
</evidence>
<dbReference type="Gene3D" id="3.30.910.20">
    <property type="entry name" value="Skp domain"/>
    <property type="match status" value="1"/>
</dbReference>
<reference evidence="5 6" key="1">
    <citation type="submission" date="2023-05" db="EMBL/GenBank/DDBJ databases">
        <title>YMD87, complete Genome.</title>
        <authorList>
            <person name="Zhang J."/>
            <person name="Xu X."/>
        </authorList>
    </citation>
    <scope>NUCLEOTIDE SEQUENCE [LARGE SCALE GENOMIC DNA]</scope>
    <source>
        <strain evidence="5 6">YMD87</strain>
    </source>
</reference>
<dbReference type="PANTHER" id="PTHR35089">
    <property type="entry name" value="CHAPERONE PROTEIN SKP"/>
    <property type="match status" value="1"/>
</dbReference>
<organism evidence="5 6">
    <name type="scientific">Tropicibacter oceani</name>
    <dbReference type="NCBI Taxonomy" id="3058420"/>
    <lineage>
        <taxon>Bacteria</taxon>
        <taxon>Pseudomonadati</taxon>
        <taxon>Pseudomonadota</taxon>
        <taxon>Alphaproteobacteria</taxon>
        <taxon>Rhodobacterales</taxon>
        <taxon>Roseobacteraceae</taxon>
        <taxon>Tropicibacter</taxon>
    </lineage>
</organism>
<name>A0ABY8QF45_9RHOB</name>
<dbReference type="InterPro" id="IPR005632">
    <property type="entry name" value="Chaperone_Skp"/>
</dbReference>
<accession>A0ABY8QF45</accession>
<dbReference type="Proteomes" id="UP001241605">
    <property type="component" value="Chromosome"/>
</dbReference>
<dbReference type="EMBL" id="CP124616">
    <property type="protein sequence ID" value="WGW02807.1"/>
    <property type="molecule type" value="Genomic_DNA"/>
</dbReference>
<dbReference type="SMART" id="SM00935">
    <property type="entry name" value="OmpH"/>
    <property type="match status" value="1"/>
</dbReference>
<evidence type="ECO:0000256" key="3">
    <source>
        <dbReference type="SAM" id="Coils"/>
    </source>
</evidence>
<keyword evidence="2 4" id="KW-0732">Signal</keyword>
<protein>
    <submittedName>
        <fullName evidence="5">OmpH family outer membrane protein</fullName>
    </submittedName>
</protein>
<dbReference type="PANTHER" id="PTHR35089:SF1">
    <property type="entry name" value="CHAPERONE PROTEIN SKP"/>
    <property type="match status" value="1"/>
</dbReference>